<dbReference type="InterPro" id="IPR000182">
    <property type="entry name" value="GNAT_dom"/>
</dbReference>
<gene>
    <name evidence="5" type="ORF">PZA18_06315</name>
</gene>
<keyword evidence="1 5" id="KW-0808">Transferase</keyword>
<comment type="caution">
    <text evidence="5">The sequence shown here is derived from an EMBL/GenBank/DDBJ whole genome shotgun (WGS) entry which is preliminary data.</text>
</comment>
<dbReference type="Proteomes" id="UP001172778">
    <property type="component" value="Unassembled WGS sequence"/>
</dbReference>
<comment type="similarity">
    <text evidence="3">Belongs to the acetyltransferase family. RimJ subfamily.</text>
</comment>
<keyword evidence="6" id="KW-1185">Reference proteome</keyword>
<accession>A0ABT7DUB5</accession>
<protein>
    <submittedName>
        <fullName evidence="5">GNAT family N-acetyltransferase</fullName>
        <ecNumber evidence="5">2.3.1.-</ecNumber>
    </submittedName>
</protein>
<sequence length="193" mass="22056">MRDKPILSNGDVIVRLAEPSDVAEVHRFFSAYWPGFSVYVPTAAPDAYTLSFWERELVLYQEEYEQEKSCRMFIFEASDNRTVIGMLNLNDLARGAAFQCRIGYTIAPDQEGRGRMYAACKLCIDFAFGPLNLHRIEAQYVRGNIRSAKLLERLGFHTEGICRDYLFVHGRWQDHVQAALLNPAWRNPAVASS</sequence>
<dbReference type="SUPFAM" id="SSF55729">
    <property type="entry name" value="Acyl-CoA N-acyltransferases (Nat)"/>
    <property type="match status" value="1"/>
</dbReference>
<evidence type="ECO:0000256" key="3">
    <source>
        <dbReference type="ARBA" id="ARBA00038502"/>
    </source>
</evidence>
<dbReference type="GO" id="GO:0016746">
    <property type="term" value="F:acyltransferase activity"/>
    <property type="evidence" value="ECO:0007669"/>
    <property type="project" value="UniProtKB-KW"/>
</dbReference>
<evidence type="ECO:0000256" key="2">
    <source>
        <dbReference type="ARBA" id="ARBA00023315"/>
    </source>
</evidence>
<dbReference type="Gene3D" id="3.40.630.30">
    <property type="match status" value="1"/>
</dbReference>
<keyword evidence="2 5" id="KW-0012">Acyltransferase</keyword>
<dbReference type="Pfam" id="PF13302">
    <property type="entry name" value="Acetyltransf_3"/>
    <property type="match status" value="1"/>
</dbReference>
<organism evidence="5 6">
    <name type="scientific">Parachitinimonas caeni</name>
    <dbReference type="NCBI Taxonomy" id="3031301"/>
    <lineage>
        <taxon>Bacteria</taxon>
        <taxon>Pseudomonadati</taxon>
        <taxon>Pseudomonadota</taxon>
        <taxon>Betaproteobacteria</taxon>
        <taxon>Neisseriales</taxon>
        <taxon>Chitinibacteraceae</taxon>
        <taxon>Parachitinimonas</taxon>
    </lineage>
</organism>
<evidence type="ECO:0000313" key="5">
    <source>
        <dbReference type="EMBL" id="MDK2123658.1"/>
    </source>
</evidence>
<evidence type="ECO:0000313" key="6">
    <source>
        <dbReference type="Proteomes" id="UP001172778"/>
    </source>
</evidence>
<evidence type="ECO:0000256" key="1">
    <source>
        <dbReference type="ARBA" id="ARBA00022679"/>
    </source>
</evidence>
<feature type="domain" description="N-acetyltransferase" evidence="4">
    <location>
        <begin position="12"/>
        <end position="183"/>
    </location>
</feature>
<reference evidence="5" key="1">
    <citation type="submission" date="2023-03" db="EMBL/GenBank/DDBJ databases">
        <title>Chitinimonas shenzhenensis gen. nov., sp. nov., a novel member of family Burkholderiaceae isolated from activated sludge collected in Shen Zhen, China.</title>
        <authorList>
            <person name="Wang X."/>
        </authorList>
    </citation>
    <scope>NUCLEOTIDE SEQUENCE</scope>
    <source>
        <strain evidence="5">DQS-5</strain>
    </source>
</reference>
<dbReference type="RefSeq" id="WP_284099955.1">
    <property type="nucleotide sequence ID" value="NZ_JARRAF010000005.1"/>
</dbReference>
<dbReference type="EC" id="2.3.1.-" evidence="5"/>
<dbReference type="PROSITE" id="PS51186">
    <property type="entry name" value="GNAT"/>
    <property type="match status" value="1"/>
</dbReference>
<name>A0ABT7DUB5_9NEIS</name>
<proteinExistence type="inferred from homology"/>
<dbReference type="EMBL" id="JARRAF010000005">
    <property type="protein sequence ID" value="MDK2123658.1"/>
    <property type="molecule type" value="Genomic_DNA"/>
</dbReference>
<dbReference type="InterPro" id="IPR051531">
    <property type="entry name" value="N-acetyltransferase"/>
</dbReference>
<dbReference type="PANTHER" id="PTHR43792">
    <property type="entry name" value="GNAT FAMILY, PUTATIVE (AFU_ORTHOLOGUE AFUA_3G00765)-RELATED-RELATED"/>
    <property type="match status" value="1"/>
</dbReference>
<evidence type="ECO:0000259" key="4">
    <source>
        <dbReference type="PROSITE" id="PS51186"/>
    </source>
</evidence>
<dbReference type="PANTHER" id="PTHR43792:SF8">
    <property type="entry name" value="[RIBOSOMAL PROTEIN US5]-ALANINE N-ACETYLTRANSFERASE"/>
    <property type="match status" value="1"/>
</dbReference>
<dbReference type="InterPro" id="IPR016181">
    <property type="entry name" value="Acyl_CoA_acyltransferase"/>
</dbReference>